<comment type="caution">
    <text evidence="2">The sequence shown here is derived from an EMBL/GenBank/DDBJ whole genome shotgun (WGS) entry which is preliminary data.</text>
</comment>
<evidence type="ECO:0000313" key="3">
    <source>
        <dbReference type="Proteomes" id="UP000051221"/>
    </source>
</evidence>
<protein>
    <submittedName>
        <fullName evidence="2">Uncharacterized protein</fullName>
    </submittedName>
</protein>
<dbReference type="RefSeq" id="WP_055466460.1">
    <property type="nucleotide sequence ID" value="NZ_LKHS01000011.1"/>
</dbReference>
<evidence type="ECO:0000256" key="1">
    <source>
        <dbReference type="SAM" id="MobiDB-lite"/>
    </source>
</evidence>
<sequence length="516" mass="58877">MMRLLLPLISTVLGVWLCWPSHSNPLDTIERAIQAALSQARPQAARGDALNLTDSAAPSQRASSAAHPDNAQRDLDATPQPTAPLPDAAEEETPLEALLSSGIGTEIIISAGEHALASDEPPNQPPELNQQAYQRISEDMATWQLSTTDSAHYQINIDDLFRDPEGDLITYRVSINSRSLKLALAQSLTLNGLVEPDLSAVTVLIEANDDHHQEDAWQSVSFTLANIDVEEQQDSQQLENKYLYRIHTTRELGGKRYDFDVLYCEGFYLDHGTVLYAMSQSRLTCPTPSDFKKVGYYQRRTQDIDFDLDSNTFMRWTFRQSYTARMGSGTNFLVTSYNGDRYETDTLMDVPAAAEARLNVTTGQYLYQTSRFDYLMLNEQHHYYWVSMMNYIYNRRLDNPDYYQPADSDLNITAEVGNLSCRQFEPYFAFSSLTGMTEYQQTLMVFSGDYYGNYPPACFEYQNPQHLTNLSSDLEYSEYDIPLDGEIYTYILRPRPEYAHLLETFKINLIYRQPVH</sequence>
<organism evidence="2 3">
    <name type="scientific">Vibrio furnissii</name>
    <dbReference type="NCBI Taxonomy" id="29494"/>
    <lineage>
        <taxon>Bacteria</taxon>
        <taxon>Pseudomonadati</taxon>
        <taxon>Pseudomonadota</taxon>
        <taxon>Gammaproteobacteria</taxon>
        <taxon>Vibrionales</taxon>
        <taxon>Vibrionaceae</taxon>
        <taxon>Vibrio</taxon>
    </lineage>
</organism>
<accession>A0A0Q2RMQ9</accession>
<feature type="compositionally biased region" description="Low complexity" evidence="1">
    <location>
        <begin position="55"/>
        <end position="66"/>
    </location>
</feature>
<dbReference type="EMBL" id="LKHS01000011">
    <property type="protein sequence ID" value="KQH85278.1"/>
    <property type="molecule type" value="Genomic_DNA"/>
</dbReference>
<feature type="region of interest" description="Disordered" evidence="1">
    <location>
        <begin position="45"/>
        <end position="92"/>
    </location>
</feature>
<reference evidence="2 3" key="1">
    <citation type="submission" date="2015-08" db="EMBL/GenBank/DDBJ databases">
        <title>Antibacterial properties of a collection of Vibrionaceae strains.</title>
        <authorList>
            <person name="Giubergia S."/>
        </authorList>
    </citation>
    <scope>NUCLEOTIDE SEQUENCE [LARGE SCALE GENOMIC DNA]</scope>
    <source>
        <strain evidence="2 3">S0821</strain>
    </source>
</reference>
<name>A0A0Q2RMQ9_VIBFU</name>
<dbReference type="Proteomes" id="UP000051221">
    <property type="component" value="Unassembled WGS sequence"/>
</dbReference>
<keyword evidence="3" id="KW-1185">Reference proteome</keyword>
<proteinExistence type="predicted"/>
<dbReference type="AlphaFoldDB" id="A0A0Q2RMQ9"/>
<evidence type="ECO:0000313" key="2">
    <source>
        <dbReference type="EMBL" id="KQH85278.1"/>
    </source>
</evidence>
<dbReference type="InParanoid" id="A0A0Q2RMQ9"/>
<gene>
    <name evidence="2" type="ORF">AMR76_14360</name>
</gene>